<evidence type="ECO:0000256" key="7">
    <source>
        <dbReference type="ARBA" id="ARBA00022475"/>
    </source>
</evidence>
<keyword evidence="8" id="KW-0597">Phosphoprotein</keyword>
<dbReference type="EC" id="2.7.1.197" evidence="4"/>
<dbReference type="InterPro" id="IPR029503">
    <property type="entry name" value="PTS_EIIB_mannitol"/>
</dbReference>
<dbReference type="NCBIfam" id="NF011663">
    <property type="entry name" value="PRK15083.1"/>
    <property type="match status" value="1"/>
</dbReference>
<proteinExistence type="predicted"/>
<dbReference type="EMBL" id="FJNB01000011">
    <property type="protein sequence ID" value="CZQ99321.1"/>
    <property type="molecule type" value="Genomic_DNA"/>
</dbReference>
<dbReference type="GO" id="GO:0022872">
    <property type="term" value="F:protein-N(PI)-phosphohistidine-mannitol phosphotransferase system transmembrane transporter activity"/>
    <property type="evidence" value="ECO:0007669"/>
    <property type="project" value="InterPro"/>
</dbReference>
<dbReference type="InterPro" id="IPR003501">
    <property type="entry name" value="PTS_EIIB_2/3"/>
</dbReference>
<evidence type="ECO:0000256" key="14">
    <source>
        <dbReference type="ARBA" id="ARBA00023136"/>
    </source>
</evidence>
<evidence type="ECO:0000256" key="2">
    <source>
        <dbReference type="ARBA" id="ARBA00002434"/>
    </source>
</evidence>
<protein>
    <recommendedName>
        <fullName evidence="5">PTS system mannitol-specific EIICB component</fullName>
        <ecNumber evidence="4">2.7.1.197</ecNumber>
    </recommendedName>
    <alternativeName>
        <fullName evidence="15">EIICB-Mtl</fullName>
    </alternativeName>
</protein>
<dbReference type="InterPro" id="IPR013011">
    <property type="entry name" value="PTS_EIIB_2"/>
</dbReference>
<name>A0A143YV06_9LACT</name>
<evidence type="ECO:0000256" key="13">
    <source>
        <dbReference type="ARBA" id="ARBA00022989"/>
    </source>
</evidence>
<dbReference type="OrthoDB" id="9814222at2"/>
<dbReference type="EMBL" id="FNYT01000008">
    <property type="protein sequence ID" value="SEJ14802.1"/>
    <property type="molecule type" value="Genomic_DNA"/>
</dbReference>
<evidence type="ECO:0000313" key="21">
    <source>
        <dbReference type="Proteomes" id="UP000076878"/>
    </source>
</evidence>
<keyword evidence="6" id="KW-0813">Transport</keyword>
<dbReference type="Proteomes" id="UP000076878">
    <property type="component" value="Unassembled WGS sequence"/>
</dbReference>
<dbReference type="SUPFAM" id="SSF52794">
    <property type="entry name" value="PTS system IIB component-like"/>
    <property type="match status" value="2"/>
</dbReference>
<feature type="transmembrane region" description="Helical" evidence="16">
    <location>
        <begin position="82"/>
        <end position="107"/>
    </location>
</feature>
<evidence type="ECO:0000313" key="19">
    <source>
        <dbReference type="EMBL" id="CZQ99321.1"/>
    </source>
</evidence>
<feature type="transmembrane region" description="Helical" evidence="16">
    <location>
        <begin position="52"/>
        <end position="70"/>
    </location>
</feature>
<dbReference type="InterPro" id="IPR004718">
    <property type="entry name" value="PTS_IIC_mtl"/>
</dbReference>
<dbReference type="PROSITE" id="PS51099">
    <property type="entry name" value="PTS_EIIB_TYPE_2"/>
    <property type="match status" value="1"/>
</dbReference>
<dbReference type="Gene3D" id="3.40.50.2300">
    <property type="match status" value="2"/>
</dbReference>
<evidence type="ECO:0000256" key="8">
    <source>
        <dbReference type="ARBA" id="ARBA00022553"/>
    </source>
</evidence>
<dbReference type="Pfam" id="PF02302">
    <property type="entry name" value="PTS_IIB"/>
    <property type="match status" value="1"/>
</dbReference>
<reference evidence="19 21" key="1">
    <citation type="submission" date="2016-02" db="EMBL/GenBank/DDBJ databases">
        <authorList>
            <person name="Wen L."/>
            <person name="He K."/>
            <person name="Yang H."/>
        </authorList>
    </citation>
    <scope>NUCLEOTIDE SEQUENCE [LARGE SCALE GENOMIC DNA]</scope>
    <source>
        <strain evidence="19">Trichococcus_R210</strain>
    </source>
</reference>
<dbReference type="STRING" id="640938.TR210_1637"/>
<feature type="transmembrane region" description="Helical" evidence="16">
    <location>
        <begin position="272"/>
        <end position="295"/>
    </location>
</feature>
<comment type="function">
    <text evidence="2">The phosphoenolpyruvate-dependent sugar phosphotransferase system (sugar PTS), a major carbohydrate active transport system, catalyzes the phosphorylation of incoming sugar substrates concomitantly with their translocation across the cell membrane. The enzyme II CmtAB PTS system is involved in D-mannitol transport.</text>
</comment>
<evidence type="ECO:0000256" key="5">
    <source>
        <dbReference type="ARBA" id="ARBA00021825"/>
    </source>
</evidence>
<dbReference type="AlphaFoldDB" id="A0A143YV06"/>
<evidence type="ECO:0000256" key="11">
    <source>
        <dbReference type="ARBA" id="ARBA00022683"/>
    </source>
</evidence>
<dbReference type="InterPro" id="IPR003352">
    <property type="entry name" value="PTS_EIIC"/>
</dbReference>
<keyword evidence="11" id="KW-0598">Phosphotransferase system</keyword>
<evidence type="ECO:0000259" key="17">
    <source>
        <dbReference type="PROSITE" id="PS51099"/>
    </source>
</evidence>
<feature type="transmembrane region" description="Helical" evidence="16">
    <location>
        <begin position="137"/>
        <end position="158"/>
    </location>
</feature>
<dbReference type="InterPro" id="IPR050893">
    <property type="entry name" value="Sugar_PTS"/>
</dbReference>
<keyword evidence="10 19" id="KW-0808">Transferase</keyword>
<evidence type="ECO:0000256" key="10">
    <source>
        <dbReference type="ARBA" id="ARBA00022679"/>
    </source>
</evidence>
<evidence type="ECO:0000256" key="12">
    <source>
        <dbReference type="ARBA" id="ARBA00022692"/>
    </source>
</evidence>
<feature type="domain" description="PTS EIIB type-2" evidence="17">
    <location>
        <begin position="381"/>
        <end position="473"/>
    </location>
</feature>
<organism evidence="19 21">
    <name type="scientific">Trichococcus ilyis</name>
    <dbReference type="NCBI Taxonomy" id="640938"/>
    <lineage>
        <taxon>Bacteria</taxon>
        <taxon>Bacillati</taxon>
        <taxon>Bacillota</taxon>
        <taxon>Bacilli</taxon>
        <taxon>Lactobacillales</taxon>
        <taxon>Carnobacteriaceae</taxon>
        <taxon>Trichococcus</taxon>
    </lineage>
</organism>
<accession>A0A143YV06</accession>
<keyword evidence="9" id="KW-0762">Sugar transport</keyword>
<dbReference type="PANTHER" id="PTHR30181:SF2">
    <property type="entry name" value="PTS SYSTEM MANNITOL-SPECIFIC EIICBA COMPONENT"/>
    <property type="match status" value="1"/>
</dbReference>
<evidence type="ECO:0000256" key="15">
    <source>
        <dbReference type="ARBA" id="ARBA00033349"/>
    </source>
</evidence>
<dbReference type="GO" id="GO:0090563">
    <property type="term" value="F:protein-phosphocysteine-sugar phosphotransferase activity"/>
    <property type="evidence" value="ECO:0007669"/>
    <property type="project" value="TreeGrafter"/>
</dbReference>
<feature type="domain" description="PTS EIIC type-2" evidence="18">
    <location>
        <begin position="16"/>
        <end position="379"/>
    </location>
</feature>
<keyword evidence="12 16" id="KW-0812">Transmembrane</keyword>
<evidence type="ECO:0000256" key="6">
    <source>
        <dbReference type="ARBA" id="ARBA00022448"/>
    </source>
</evidence>
<feature type="transmembrane region" description="Helical" evidence="16">
    <location>
        <begin position="20"/>
        <end position="40"/>
    </location>
</feature>
<dbReference type="PANTHER" id="PTHR30181">
    <property type="entry name" value="MANNITOL PERMEASE IIC COMPONENT"/>
    <property type="match status" value="1"/>
</dbReference>
<evidence type="ECO:0000313" key="20">
    <source>
        <dbReference type="EMBL" id="SEJ14802.1"/>
    </source>
</evidence>
<dbReference type="PROSITE" id="PS51104">
    <property type="entry name" value="PTS_EIIC_TYPE_2"/>
    <property type="match status" value="1"/>
</dbReference>
<evidence type="ECO:0000256" key="16">
    <source>
        <dbReference type="SAM" id="Phobius"/>
    </source>
</evidence>
<dbReference type="Proteomes" id="UP000199280">
    <property type="component" value="Unassembled WGS sequence"/>
</dbReference>
<gene>
    <name evidence="20" type="ORF">SAMN05216375_10877</name>
    <name evidence="19" type="ORF">TR210_1637</name>
</gene>
<dbReference type="InterPro" id="IPR013014">
    <property type="entry name" value="PTS_EIIC_2"/>
</dbReference>
<dbReference type="GO" id="GO:0009401">
    <property type="term" value="P:phosphoenolpyruvate-dependent sugar phosphotransferase system"/>
    <property type="evidence" value="ECO:0007669"/>
    <property type="project" value="UniProtKB-KW"/>
</dbReference>
<dbReference type="Pfam" id="PF02378">
    <property type="entry name" value="PTS_EIIC"/>
    <property type="match status" value="1"/>
</dbReference>
<evidence type="ECO:0000256" key="9">
    <source>
        <dbReference type="ARBA" id="ARBA00022597"/>
    </source>
</evidence>
<keyword evidence="7" id="KW-1003">Cell membrane</keyword>
<dbReference type="CDD" id="cd05567">
    <property type="entry name" value="PTS_IIB_mannitol"/>
    <property type="match status" value="1"/>
</dbReference>
<dbReference type="InterPro" id="IPR036095">
    <property type="entry name" value="PTS_EIIB-like_sf"/>
</dbReference>
<keyword evidence="22" id="KW-1185">Reference proteome</keyword>
<dbReference type="RefSeq" id="WP_068623029.1">
    <property type="nucleotide sequence ID" value="NZ_FJNB01000011.1"/>
</dbReference>
<reference evidence="20 22" key="2">
    <citation type="submission" date="2016-10" db="EMBL/GenBank/DDBJ databases">
        <authorList>
            <person name="Varghese N."/>
            <person name="Submissions S."/>
        </authorList>
    </citation>
    <scope>NUCLEOTIDE SEQUENCE [LARGE SCALE GENOMIC DNA]</scope>
    <source>
        <strain evidence="20 22">DSM 22150</strain>
    </source>
</reference>
<feature type="transmembrane region" description="Helical" evidence="16">
    <location>
        <begin position="315"/>
        <end position="338"/>
    </location>
</feature>
<dbReference type="GO" id="GO:0005886">
    <property type="term" value="C:plasma membrane"/>
    <property type="evidence" value="ECO:0007669"/>
    <property type="project" value="UniProtKB-SubCell"/>
</dbReference>
<comment type="subcellular location">
    <subcellularLocation>
        <location evidence="3">Cell membrane</location>
        <topology evidence="3">Multi-pass membrane protein</topology>
    </subcellularLocation>
</comment>
<dbReference type="NCBIfam" id="TIGR00851">
    <property type="entry name" value="mtlA"/>
    <property type="match status" value="1"/>
</dbReference>
<sequence length="584" mass="60865">MEQTQQASLKAKVQKLGSTLSSMVMPNIGALIAWGVLTALFIPDGYLPNEAFASMVGPMLVYLIPLLVGYTGGKVIAGDRGAVVGAIATMGVIVGTEIPMILGAMIMGPLGGFVIKKFDGLFQNKIKTGFEMLVNNFSAGLIGFALALVGFQAIGPVVDSLTKAMAAGVETILNAQLIPLTNIFIEPAKILFLNNAINHGILTPLGTEQVTATGRSILFLLEANPGPGLGILLAFTLFGKGSAKSTAPGAMIIHFLGGIHEIYFPYVMMKPLLFLAVIAGGVSGSFVFQLLGAGLRAPASPGSIIAILAMTPMGSYLPVILGVIAGAAASFAVAAVILKADSKEAVDTFEESVKATQAAKLSAKGLAGQSSLTSTNMAGIQHIIFACDAGMGSSAMGASILRKKITAAGLPQDVTNRAINNLTDAANTLIVTQEELKVRAQQKAPNATFVAIENFLNSPKYDEIVATLSGTAPKETAAATPAPVLDFDLANINEIVLVHDDRKGSATMGQKVVERILEREALEIPLRKMHINELQASPQTLVISKNSLTQAAQQKVPAAVHLSVDSLITTPKYESVVANLKQIA</sequence>
<evidence type="ECO:0000259" key="18">
    <source>
        <dbReference type="PROSITE" id="PS51104"/>
    </source>
</evidence>
<evidence type="ECO:0000313" key="22">
    <source>
        <dbReference type="Proteomes" id="UP000199280"/>
    </source>
</evidence>
<keyword evidence="13 16" id="KW-1133">Transmembrane helix</keyword>
<evidence type="ECO:0000256" key="4">
    <source>
        <dbReference type="ARBA" id="ARBA00011909"/>
    </source>
</evidence>
<evidence type="ECO:0000256" key="1">
    <source>
        <dbReference type="ARBA" id="ARBA00001655"/>
    </source>
</evidence>
<comment type="catalytic activity">
    <reaction evidence="1">
        <text>D-mannitol(out) + N(pros)-phospho-L-histidyl-[protein] = D-mannitol 1-phosphate(in) + L-histidyl-[protein]</text>
        <dbReference type="Rhea" id="RHEA:33363"/>
        <dbReference type="Rhea" id="RHEA-COMP:9745"/>
        <dbReference type="Rhea" id="RHEA-COMP:9746"/>
        <dbReference type="ChEBI" id="CHEBI:16899"/>
        <dbReference type="ChEBI" id="CHEBI:29979"/>
        <dbReference type="ChEBI" id="CHEBI:61381"/>
        <dbReference type="ChEBI" id="CHEBI:64837"/>
        <dbReference type="EC" id="2.7.1.197"/>
    </reaction>
</comment>
<keyword evidence="14 16" id="KW-0472">Membrane</keyword>
<evidence type="ECO:0000256" key="3">
    <source>
        <dbReference type="ARBA" id="ARBA00004651"/>
    </source>
</evidence>